<dbReference type="AlphaFoldDB" id="A0A0V1CEC5"/>
<sequence>MALPSTGPEICVDSLITESTCAGFRIYHTSLVVRFAISAFGIFVEYYVSRNVLHHQHRARSYTCVSLSWLNGVTQYWSRNLCGF</sequence>
<keyword evidence="1" id="KW-1133">Transmembrane helix</keyword>
<evidence type="ECO:0008006" key="4">
    <source>
        <dbReference type="Google" id="ProtNLM"/>
    </source>
</evidence>
<name>A0A0V1CEC5_TRIBR</name>
<accession>A0A0V1CEC5</accession>
<evidence type="ECO:0000313" key="3">
    <source>
        <dbReference type="Proteomes" id="UP000054653"/>
    </source>
</evidence>
<comment type="caution">
    <text evidence="2">The sequence shown here is derived from an EMBL/GenBank/DDBJ whole genome shotgun (WGS) entry which is preliminary data.</text>
</comment>
<evidence type="ECO:0000256" key="1">
    <source>
        <dbReference type="SAM" id="Phobius"/>
    </source>
</evidence>
<keyword evidence="3" id="KW-1185">Reference proteome</keyword>
<gene>
    <name evidence="2" type="ORF">T03_12440</name>
</gene>
<evidence type="ECO:0000313" key="2">
    <source>
        <dbReference type="EMBL" id="KRY47584.1"/>
    </source>
</evidence>
<organism evidence="2 3">
    <name type="scientific">Trichinella britovi</name>
    <name type="common">Parasitic roundworm</name>
    <dbReference type="NCBI Taxonomy" id="45882"/>
    <lineage>
        <taxon>Eukaryota</taxon>
        <taxon>Metazoa</taxon>
        <taxon>Ecdysozoa</taxon>
        <taxon>Nematoda</taxon>
        <taxon>Enoplea</taxon>
        <taxon>Dorylaimia</taxon>
        <taxon>Trichinellida</taxon>
        <taxon>Trichinellidae</taxon>
        <taxon>Trichinella</taxon>
    </lineage>
</organism>
<keyword evidence="1" id="KW-0472">Membrane</keyword>
<dbReference type="Proteomes" id="UP000054653">
    <property type="component" value="Unassembled WGS sequence"/>
</dbReference>
<reference evidence="2 3" key="1">
    <citation type="submission" date="2015-01" db="EMBL/GenBank/DDBJ databases">
        <title>Evolution of Trichinella species and genotypes.</title>
        <authorList>
            <person name="Korhonen P.K."/>
            <person name="Edoardo P."/>
            <person name="Giuseppe L.R."/>
            <person name="Gasser R.B."/>
        </authorList>
    </citation>
    <scope>NUCLEOTIDE SEQUENCE [LARGE SCALE GENOMIC DNA]</scope>
    <source>
        <strain evidence="2">ISS120</strain>
    </source>
</reference>
<protein>
    <recommendedName>
        <fullName evidence="4">Transmembrane protein</fullName>
    </recommendedName>
</protein>
<proteinExistence type="predicted"/>
<keyword evidence="1" id="KW-0812">Transmembrane</keyword>
<dbReference type="EMBL" id="JYDI01000237">
    <property type="protein sequence ID" value="KRY47584.1"/>
    <property type="molecule type" value="Genomic_DNA"/>
</dbReference>
<feature type="transmembrane region" description="Helical" evidence="1">
    <location>
        <begin position="26"/>
        <end position="48"/>
    </location>
</feature>